<dbReference type="InterPro" id="IPR008928">
    <property type="entry name" value="6-hairpin_glycosidase_sf"/>
</dbReference>
<dbReference type="PANTHER" id="PTHR42899">
    <property type="entry name" value="SPERMATOGENESIS-ASSOCIATED PROTEIN 20"/>
    <property type="match status" value="1"/>
</dbReference>
<dbReference type="PANTHER" id="PTHR42899:SF1">
    <property type="entry name" value="SPERMATOGENESIS-ASSOCIATED PROTEIN 20"/>
    <property type="match status" value="1"/>
</dbReference>
<dbReference type="Gene3D" id="1.50.10.10">
    <property type="match status" value="1"/>
</dbReference>
<feature type="non-terminal residue" evidence="1">
    <location>
        <position position="1"/>
    </location>
</feature>
<sequence>IFKYVLCEMTSSEGVFYSSQDADTDGEEGRYYFWEMKEFLDLLGPRNAKVMARHFGVTSSKGTARKNVLYIKESIESLVKLEEIAIFELDHILRTSKETLLQARRKRTRPFTDKKIITGWNGLMITAFASGYMVLHGKNYLEVAIRAGEFLWNNMWKESGGLLRIYSNGESKINGCLEDYAYFLEGLISLYEASFDLVWIERSNQLADKMIDEFYDEKEGGFFMSGLSSEVLIARLKNAADEAIPSANAVAVLSLLKLGHLLGNKRYLDVGANSVNAFKRKIDKNPAAHTGILSAADFMACSPTEVVFTGALEDPTFQDMRDALHQDYRPNKVVAWNKNDQASRLIPIAE</sequence>
<dbReference type="AlphaFoldDB" id="A0A382J9B0"/>
<protein>
    <recommendedName>
        <fullName evidence="2">Thioredoxin domain-containing protein</fullName>
    </recommendedName>
</protein>
<reference evidence="1" key="1">
    <citation type="submission" date="2018-05" db="EMBL/GenBank/DDBJ databases">
        <authorList>
            <person name="Lanie J.A."/>
            <person name="Ng W.-L."/>
            <person name="Kazmierczak K.M."/>
            <person name="Andrzejewski T.M."/>
            <person name="Davidsen T.M."/>
            <person name="Wayne K.J."/>
            <person name="Tettelin H."/>
            <person name="Glass J.I."/>
            <person name="Rusch D."/>
            <person name="Podicherti R."/>
            <person name="Tsui H.-C.T."/>
            <person name="Winkler M.E."/>
        </authorList>
    </citation>
    <scope>NUCLEOTIDE SEQUENCE</scope>
</reference>
<dbReference type="InterPro" id="IPR024705">
    <property type="entry name" value="Ssp411"/>
</dbReference>
<dbReference type="SUPFAM" id="SSF48208">
    <property type="entry name" value="Six-hairpin glycosidases"/>
    <property type="match status" value="1"/>
</dbReference>
<evidence type="ECO:0000313" key="1">
    <source>
        <dbReference type="EMBL" id="SVC07401.1"/>
    </source>
</evidence>
<proteinExistence type="predicted"/>
<dbReference type="GO" id="GO:0005975">
    <property type="term" value="P:carbohydrate metabolic process"/>
    <property type="evidence" value="ECO:0007669"/>
    <property type="project" value="InterPro"/>
</dbReference>
<accession>A0A382J9B0</accession>
<dbReference type="EMBL" id="UINC01072041">
    <property type="protein sequence ID" value="SVC07401.1"/>
    <property type="molecule type" value="Genomic_DNA"/>
</dbReference>
<gene>
    <name evidence="1" type="ORF">METZ01_LOCUS260255</name>
</gene>
<evidence type="ECO:0008006" key="2">
    <source>
        <dbReference type="Google" id="ProtNLM"/>
    </source>
</evidence>
<organism evidence="1">
    <name type="scientific">marine metagenome</name>
    <dbReference type="NCBI Taxonomy" id="408172"/>
    <lineage>
        <taxon>unclassified sequences</taxon>
        <taxon>metagenomes</taxon>
        <taxon>ecological metagenomes</taxon>
    </lineage>
</organism>
<feature type="non-terminal residue" evidence="1">
    <location>
        <position position="350"/>
    </location>
</feature>
<name>A0A382J9B0_9ZZZZ</name>
<dbReference type="InterPro" id="IPR012341">
    <property type="entry name" value="6hp_glycosidase-like_sf"/>
</dbReference>